<name>A0A1R1MJN4_9BACT</name>
<dbReference type="RefSeq" id="WP_076713460.1">
    <property type="nucleotide sequence ID" value="NZ_MOEN01000032.1"/>
</dbReference>
<dbReference type="AlphaFoldDB" id="A0A1R1MJN4"/>
<keyword evidence="2" id="KW-1003">Cell membrane</keyword>
<dbReference type="PANTHER" id="PTHR33269">
    <property type="entry name" value="NADH-UBIQUINONE OXIDOREDUCTASE CHAIN 6"/>
    <property type="match status" value="1"/>
</dbReference>
<evidence type="ECO:0000313" key="4">
    <source>
        <dbReference type="Proteomes" id="UP000187408"/>
    </source>
</evidence>
<comment type="subcellular location">
    <subcellularLocation>
        <location evidence="2">Cell membrane</location>
        <topology evidence="2">Multi-pass membrane protein</topology>
    </subcellularLocation>
</comment>
<evidence type="ECO:0000313" key="3">
    <source>
        <dbReference type="EMBL" id="OMH40028.1"/>
    </source>
</evidence>
<gene>
    <name evidence="3" type="ORF">BLW93_07425</name>
</gene>
<dbReference type="GO" id="GO:0005886">
    <property type="term" value="C:plasma membrane"/>
    <property type="evidence" value="ECO:0007669"/>
    <property type="project" value="UniProtKB-SubCell"/>
</dbReference>
<organism evidence="3 4">
    <name type="scientific">Desulfurobacterium indicum</name>
    <dbReference type="NCBI Taxonomy" id="1914305"/>
    <lineage>
        <taxon>Bacteria</taxon>
        <taxon>Pseudomonadati</taxon>
        <taxon>Aquificota</taxon>
        <taxon>Aquificia</taxon>
        <taxon>Desulfurobacteriales</taxon>
        <taxon>Desulfurobacteriaceae</taxon>
        <taxon>Desulfurobacterium</taxon>
    </lineage>
</organism>
<keyword evidence="2" id="KW-1133">Transmembrane helix</keyword>
<dbReference type="EC" id="7.1.1.-" evidence="2"/>
<comment type="similarity">
    <text evidence="1 2">Belongs to the complex I subunit 6 family.</text>
</comment>
<dbReference type="Proteomes" id="UP000187408">
    <property type="component" value="Unassembled WGS sequence"/>
</dbReference>
<feature type="transmembrane region" description="Helical" evidence="2">
    <location>
        <begin position="93"/>
        <end position="112"/>
    </location>
</feature>
<comment type="caution">
    <text evidence="3">The sequence shown here is derived from an EMBL/GenBank/DDBJ whole genome shotgun (WGS) entry which is preliminary data.</text>
</comment>
<dbReference type="PANTHER" id="PTHR33269:SF17">
    <property type="entry name" value="NADH-UBIQUINONE OXIDOREDUCTASE CHAIN 6"/>
    <property type="match status" value="1"/>
</dbReference>
<accession>A0A1R1MJN4</accession>
<dbReference type="InterPro" id="IPR042106">
    <property type="entry name" value="Nuo/plastoQ_OxRdtase_6_NuoJ"/>
</dbReference>
<keyword evidence="4" id="KW-1185">Reference proteome</keyword>
<comment type="function">
    <text evidence="2">NDH-1 shuttles electrons from NADH, via FMN and iron-sulfur (Fe-S) centers, to quinones in the respiratory chain. Couples the redox reaction to proton translocation (for every two electrons transferred, four hydrogen ions are translocated across the cytoplasmic membrane), and thus conserves the redox energy in a proton gradient.</text>
</comment>
<keyword evidence="2" id="KW-0874">Quinone</keyword>
<keyword evidence="2" id="KW-0472">Membrane</keyword>
<dbReference type="STRING" id="1914305.BLW93_07425"/>
<sequence>MTDQLAGYIAFGIYILIILAGGALAIFSKNLIRSLVGLIVTLFGVAGMYLLMAAPFMALMQIMIYVGAVSVLMFFAIMLTRTDCEANLSIKRLLKSVISAGIATVTMVLTIARSRINYTLPQEVNIKILGKALLTTYMLPFELISIVLFVAMAGAVALGFERRRGKE</sequence>
<protein>
    <recommendedName>
        <fullName evidence="2">NADH-quinone oxidoreductase subunit J</fullName>
        <ecNumber evidence="2">7.1.1.-</ecNumber>
    </recommendedName>
</protein>
<comment type="catalytic activity">
    <reaction evidence="2">
        <text>a quinone + NADH + 5 H(+)(in) = a quinol + NAD(+) + 4 H(+)(out)</text>
        <dbReference type="Rhea" id="RHEA:57888"/>
        <dbReference type="ChEBI" id="CHEBI:15378"/>
        <dbReference type="ChEBI" id="CHEBI:24646"/>
        <dbReference type="ChEBI" id="CHEBI:57540"/>
        <dbReference type="ChEBI" id="CHEBI:57945"/>
        <dbReference type="ChEBI" id="CHEBI:132124"/>
    </reaction>
</comment>
<evidence type="ECO:0000256" key="2">
    <source>
        <dbReference type="RuleBase" id="RU004429"/>
    </source>
</evidence>
<feature type="transmembrane region" description="Helical" evidence="2">
    <location>
        <begin position="137"/>
        <end position="160"/>
    </location>
</feature>
<reference evidence="3 4" key="1">
    <citation type="submission" date="2016-10" db="EMBL/GenBank/DDBJ databases">
        <title>Genome sequence of a sulfur-reducing bacterium Desulfurobacterium indicum K6013.</title>
        <authorList>
            <person name="Cao J."/>
            <person name="Shao Z."/>
            <person name="Alain K."/>
            <person name="Jebbar M."/>
        </authorList>
    </citation>
    <scope>NUCLEOTIDE SEQUENCE [LARGE SCALE GENOMIC DNA]</scope>
    <source>
        <strain evidence="3 4">K6013</strain>
    </source>
</reference>
<keyword evidence="2" id="KW-0520">NAD</keyword>
<dbReference type="Gene3D" id="1.20.120.1200">
    <property type="entry name" value="NADH-ubiquinone/plastoquinone oxidoreductase chain 6, subunit NuoJ"/>
    <property type="match status" value="1"/>
</dbReference>
<dbReference type="GO" id="GO:0048038">
    <property type="term" value="F:quinone binding"/>
    <property type="evidence" value="ECO:0007669"/>
    <property type="project" value="UniProtKB-UniRule"/>
</dbReference>
<evidence type="ECO:0000256" key="1">
    <source>
        <dbReference type="ARBA" id="ARBA00005698"/>
    </source>
</evidence>
<dbReference type="GO" id="GO:0008137">
    <property type="term" value="F:NADH dehydrogenase (ubiquinone) activity"/>
    <property type="evidence" value="ECO:0007669"/>
    <property type="project" value="UniProtKB-UniRule"/>
</dbReference>
<keyword evidence="2" id="KW-0812">Transmembrane</keyword>
<proteinExistence type="inferred from homology"/>
<feature type="transmembrane region" description="Helical" evidence="2">
    <location>
        <begin position="62"/>
        <end position="81"/>
    </location>
</feature>
<dbReference type="OrthoDB" id="9814997at2"/>
<feature type="transmembrane region" description="Helical" evidence="2">
    <location>
        <begin position="6"/>
        <end position="27"/>
    </location>
</feature>
<dbReference type="Pfam" id="PF00499">
    <property type="entry name" value="Oxidored_q3"/>
    <property type="match status" value="1"/>
</dbReference>
<feature type="transmembrane region" description="Helical" evidence="2">
    <location>
        <begin position="34"/>
        <end position="56"/>
    </location>
</feature>
<dbReference type="EMBL" id="MOEN01000032">
    <property type="protein sequence ID" value="OMH40028.1"/>
    <property type="molecule type" value="Genomic_DNA"/>
</dbReference>
<dbReference type="InterPro" id="IPR001457">
    <property type="entry name" value="NADH_UbQ/plastoQ_OxRdtase_su6"/>
</dbReference>